<evidence type="ECO:0000313" key="10">
    <source>
        <dbReference type="Proteomes" id="UP000595894"/>
    </source>
</evidence>
<dbReference type="Proteomes" id="UP000595894">
    <property type="component" value="Chromosome"/>
</dbReference>
<dbReference type="GO" id="GO:0051539">
    <property type="term" value="F:4 iron, 4 sulfur cluster binding"/>
    <property type="evidence" value="ECO:0007669"/>
    <property type="project" value="UniProtKB-KW"/>
</dbReference>
<dbReference type="InterPro" id="IPR036895">
    <property type="entry name" value="Uracil-DNA_glycosylase-like_sf"/>
</dbReference>
<evidence type="ECO:0000259" key="8">
    <source>
        <dbReference type="SMART" id="SM00986"/>
    </source>
</evidence>
<dbReference type="SMART" id="SM00986">
    <property type="entry name" value="UDG"/>
    <property type="match status" value="1"/>
</dbReference>
<keyword evidence="6" id="KW-0411">Iron-sulfur</keyword>
<evidence type="ECO:0000256" key="4">
    <source>
        <dbReference type="ARBA" id="ARBA00022801"/>
    </source>
</evidence>
<protein>
    <submittedName>
        <fullName evidence="9">Uracil-DNA glycosylase</fullName>
    </submittedName>
</protein>
<dbReference type="GO" id="GO:0097506">
    <property type="term" value="F:deaminated base DNA N-glycosylase activity"/>
    <property type="evidence" value="ECO:0007669"/>
    <property type="project" value="UniProtKB-ARBA"/>
</dbReference>
<evidence type="ECO:0000256" key="1">
    <source>
        <dbReference type="ARBA" id="ARBA00022485"/>
    </source>
</evidence>
<keyword evidence="5" id="KW-0408">Iron</keyword>
<keyword evidence="7" id="KW-0234">DNA repair</keyword>
<evidence type="ECO:0000313" key="9">
    <source>
        <dbReference type="EMBL" id="QQV78706.1"/>
    </source>
</evidence>
<dbReference type="InterPro" id="IPR005122">
    <property type="entry name" value="Uracil-DNA_glycosylase-like"/>
</dbReference>
<organism evidence="9 10">
    <name type="scientific">Sphingomonas aliaeris</name>
    <dbReference type="NCBI Taxonomy" id="2759526"/>
    <lineage>
        <taxon>Bacteria</taxon>
        <taxon>Pseudomonadati</taxon>
        <taxon>Pseudomonadota</taxon>
        <taxon>Alphaproteobacteria</taxon>
        <taxon>Sphingomonadales</taxon>
        <taxon>Sphingomonadaceae</taxon>
        <taxon>Sphingomonas</taxon>
    </lineage>
</organism>
<proteinExistence type="predicted"/>
<dbReference type="EMBL" id="CP061035">
    <property type="protein sequence ID" value="QQV78706.1"/>
    <property type="molecule type" value="Genomic_DNA"/>
</dbReference>
<dbReference type="Gene3D" id="3.40.470.10">
    <property type="entry name" value="Uracil-DNA glycosylase-like domain"/>
    <property type="match status" value="1"/>
</dbReference>
<evidence type="ECO:0000256" key="6">
    <source>
        <dbReference type="ARBA" id="ARBA00023014"/>
    </source>
</evidence>
<dbReference type="GO" id="GO:0006281">
    <property type="term" value="P:DNA repair"/>
    <property type="evidence" value="ECO:0007669"/>
    <property type="project" value="UniProtKB-KW"/>
</dbReference>
<evidence type="ECO:0000256" key="2">
    <source>
        <dbReference type="ARBA" id="ARBA00022723"/>
    </source>
</evidence>
<gene>
    <name evidence="9" type="ORF">H5J25_08995</name>
</gene>
<dbReference type="SMART" id="SM00987">
    <property type="entry name" value="UreE_C"/>
    <property type="match status" value="1"/>
</dbReference>
<keyword evidence="3" id="KW-0227">DNA damage</keyword>
<dbReference type="KEGG" id="sari:H5J25_08995"/>
<dbReference type="SUPFAM" id="SSF52141">
    <property type="entry name" value="Uracil-DNA glycosylase-like"/>
    <property type="match status" value="1"/>
</dbReference>
<evidence type="ECO:0000256" key="3">
    <source>
        <dbReference type="ARBA" id="ARBA00022763"/>
    </source>
</evidence>
<feature type="domain" description="Uracil-DNA glycosylase-like" evidence="8">
    <location>
        <begin position="89"/>
        <end position="240"/>
    </location>
</feature>
<evidence type="ECO:0000256" key="7">
    <source>
        <dbReference type="ARBA" id="ARBA00023204"/>
    </source>
</evidence>
<dbReference type="InterPro" id="IPR051536">
    <property type="entry name" value="UDG_Type-4/5"/>
</dbReference>
<reference evidence="10" key="1">
    <citation type="submission" date="2020-09" db="EMBL/GenBank/DDBJ databases">
        <title>Sphingomonas sp., a new species isolated from pork steak.</title>
        <authorList>
            <person name="Heidler von Heilborn D."/>
        </authorList>
    </citation>
    <scope>NUCLEOTIDE SEQUENCE [LARGE SCALE GENOMIC DNA]</scope>
</reference>
<dbReference type="RefSeq" id="WP_202095778.1">
    <property type="nucleotide sequence ID" value="NZ_CP061035.1"/>
</dbReference>
<dbReference type="PANTHER" id="PTHR33693:SF1">
    <property type="entry name" value="TYPE-4 URACIL-DNA GLYCOSYLASE"/>
    <property type="match status" value="1"/>
</dbReference>
<keyword evidence="4" id="KW-0378">Hydrolase</keyword>
<keyword evidence="2" id="KW-0479">Metal-binding</keyword>
<dbReference type="Pfam" id="PF03167">
    <property type="entry name" value="UDG"/>
    <property type="match status" value="1"/>
</dbReference>
<name>A0A974NXH7_9SPHN</name>
<dbReference type="PANTHER" id="PTHR33693">
    <property type="entry name" value="TYPE-5 URACIL-DNA GLYCOSYLASE"/>
    <property type="match status" value="1"/>
</dbReference>
<sequence length="248" mass="26506">MGADQNFDWKQAAASALEWWRDAGVDATIDETPRNWLVRPAPAPAIDPGVTIGEAVAASGALPDTLAAFEAWRVGADAPEAGWHGRPFMAAGNAAAEILVVIDMPEREDAESGQLLSGAAGRLFDRMLAAIGRDRSSVYLVPLCAARPAAARIAPEIEARLSELLLHHVALAAPKRVLLMGNAPSRAMLGLDFLRARGSLRPVNHEAGTIRGSFEAVATFHPRFLIEQPAKKAEAWKDLQMLIGGLQQ</sequence>
<evidence type="ECO:0000256" key="5">
    <source>
        <dbReference type="ARBA" id="ARBA00023004"/>
    </source>
</evidence>
<keyword evidence="10" id="KW-1185">Reference proteome</keyword>
<dbReference type="CDD" id="cd10030">
    <property type="entry name" value="UDG-F4_TTUDGA_SPO1dp_like"/>
    <property type="match status" value="1"/>
</dbReference>
<accession>A0A974NXH7</accession>
<dbReference type="AlphaFoldDB" id="A0A974NXH7"/>
<keyword evidence="1" id="KW-0004">4Fe-4S</keyword>
<dbReference type="GO" id="GO:0046872">
    <property type="term" value="F:metal ion binding"/>
    <property type="evidence" value="ECO:0007669"/>
    <property type="project" value="UniProtKB-KW"/>
</dbReference>